<gene>
    <name evidence="2" type="ORF">HP397_02620</name>
</gene>
<sequence>MKKLLLICILGSLNIFGQQITVSTSQNVKKEFSADTAFINFTLNTEGDNLDKVRFKNRETVNEFLSTLKQKGIKIDSVKTENIYDRKFLKLKEEKDKGYETVMTFSILSNENEGSKIIDELEKIGAIGYKMQKGKITFKLVANSKDKKETFKIIAEKVKRLRDEFGRDFEFNFYDTYKKKDRIDEEYFEIVNDFSFKLRNVEKINELIEIAGKYNIEIDRDIEYSLSNLKEKYLDMYEEAYTKARKKANDLIDNSYKINKVKNIKENKYIVDELERKINVADNVVEYAVPKMYAAKMVQESFVNSSSDVAIEINIPKVVIQNELKIDFIADDGKENKKYENEMTLYSSFNKDIKADIVQLELSINTKSNKDMMDSNNQNAKVFSKFKELLQYSGIKYEKIETISFDTNRYESFENRLGKVIKDEQEAVFKVKVSDVSTVNFERFIELTDSEDVKIYKNNDVIYLDIKGSSKTVKDAYNNANLKYSELKNELSKSNIDLILEEYINNERIEREEISEKKVNYVTNNKIKITTKDVTNLSMLISIIKEFGVEIDSIDYGLDNIEKLNTVFYKELLQDINNKMKKFDKLENIETRGYKAIKDSENQLYSYYYKESLRLNRNNYNYKMDVSNSEIINKAKENPYKIFVKPYNANMSIEAIINLK</sequence>
<comment type="caution">
    <text evidence="2">The sequence shown here is derived from an EMBL/GenBank/DDBJ whole genome shotgun (WGS) entry which is preliminary data.</text>
</comment>
<dbReference type="AlphaFoldDB" id="A0A7Z0PFQ6"/>
<protein>
    <submittedName>
        <fullName evidence="2">SIMPL domain-containing protein</fullName>
    </submittedName>
</protein>
<dbReference type="PANTHER" id="PTHR34387:SF2">
    <property type="entry name" value="SLR1258 PROTEIN"/>
    <property type="match status" value="1"/>
</dbReference>
<name>A0A7Z0PFQ6_9FUSO</name>
<dbReference type="PANTHER" id="PTHR34387">
    <property type="entry name" value="SLR1258 PROTEIN"/>
    <property type="match status" value="1"/>
</dbReference>
<dbReference type="Pfam" id="PF04402">
    <property type="entry name" value="SIMPL"/>
    <property type="match status" value="2"/>
</dbReference>
<organism evidence="2 3">
    <name type="scientific">Streptobacillus felis</name>
    <dbReference type="NCBI Taxonomy" id="1384509"/>
    <lineage>
        <taxon>Bacteria</taxon>
        <taxon>Fusobacteriati</taxon>
        <taxon>Fusobacteriota</taxon>
        <taxon>Fusobacteriia</taxon>
        <taxon>Fusobacteriales</taxon>
        <taxon>Leptotrichiaceae</taxon>
        <taxon>Streptobacillus</taxon>
    </lineage>
</organism>
<evidence type="ECO:0000256" key="1">
    <source>
        <dbReference type="SAM" id="Coils"/>
    </source>
</evidence>
<evidence type="ECO:0000313" key="2">
    <source>
        <dbReference type="EMBL" id="NYV27722.1"/>
    </source>
</evidence>
<evidence type="ECO:0000313" key="3">
    <source>
        <dbReference type="Proteomes" id="UP000526184"/>
    </source>
</evidence>
<dbReference type="Gene3D" id="3.30.70.2970">
    <property type="entry name" value="Protein of unknown function (DUF541), domain 2"/>
    <property type="match status" value="1"/>
</dbReference>
<dbReference type="InterPro" id="IPR052022">
    <property type="entry name" value="26kDa_periplasmic_antigen"/>
</dbReference>
<keyword evidence="3" id="KW-1185">Reference proteome</keyword>
<dbReference type="EMBL" id="JABMKT010000009">
    <property type="protein sequence ID" value="NYV27722.1"/>
    <property type="molecule type" value="Genomic_DNA"/>
</dbReference>
<dbReference type="GO" id="GO:0006974">
    <property type="term" value="P:DNA damage response"/>
    <property type="evidence" value="ECO:0007669"/>
    <property type="project" value="TreeGrafter"/>
</dbReference>
<feature type="coiled-coil region" evidence="1">
    <location>
        <begin position="470"/>
        <end position="497"/>
    </location>
</feature>
<keyword evidence="1" id="KW-0175">Coiled coil</keyword>
<reference evidence="2 3" key="1">
    <citation type="submission" date="2020-05" db="EMBL/GenBank/DDBJ databases">
        <title>Streptobacillus felis strain LHL191014123.</title>
        <authorList>
            <person name="Fawzy A."/>
            <person name="Rau J."/>
            <person name="Risse K."/>
            <person name="Schauerte N."/>
            <person name="Geiger C."/>
            <person name="Blom J."/>
            <person name="Imirzalioglu C."/>
            <person name="Falgenhauer J."/>
            <person name="Bach A."/>
            <person name="Herden C."/>
            <person name="Eisenberg T."/>
        </authorList>
    </citation>
    <scope>NUCLEOTIDE SEQUENCE [LARGE SCALE GENOMIC DNA]</scope>
    <source>
        <strain evidence="2 3">LHL191014123</strain>
    </source>
</reference>
<accession>A0A7Z0PFQ6</accession>
<dbReference type="RefSeq" id="WP_180135750.1">
    <property type="nucleotide sequence ID" value="NZ_JABMKT010000009.1"/>
</dbReference>
<proteinExistence type="predicted"/>
<dbReference type="InterPro" id="IPR007497">
    <property type="entry name" value="SIMPL/DUF541"/>
</dbReference>
<dbReference type="Proteomes" id="UP000526184">
    <property type="component" value="Unassembled WGS sequence"/>
</dbReference>